<organism evidence="2 3">
    <name type="scientific">Quercus rubra</name>
    <name type="common">Northern red oak</name>
    <name type="synonym">Quercus borealis</name>
    <dbReference type="NCBI Taxonomy" id="3512"/>
    <lineage>
        <taxon>Eukaryota</taxon>
        <taxon>Viridiplantae</taxon>
        <taxon>Streptophyta</taxon>
        <taxon>Embryophyta</taxon>
        <taxon>Tracheophyta</taxon>
        <taxon>Spermatophyta</taxon>
        <taxon>Magnoliopsida</taxon>
        <taxon>eudicotyledons</taxon>
        <taxon>Gunneridae</taxon>
        <taxon>Pentapetalae</taxon>
        <taxon>rosids</taxon>
        <taxon>fabids</taxon>
        <taxon>Fagales</taxon>
        <taxon>Fagaceae</taxon>
        <taxon>Quercus</taxon>
    </lineage>
</organism>
<protein>
    <recommendedName>
        <fullName evidence="4">Pentatricopeptide repeat-containing protein</fullName>
    </recommendedName>
</protein>
<proteinExistence type="predicted"/>
<sequence length="151" mass="16536">MHNSTTQSNTPFLPKGPSVLATNLIKSYSERGLIKEARILFDEMPDRDVVAWTAMIAGALKGCKSMKALSNGTLIHGLAIKHGMKESMYVNNALMDMYATCCVSMDEACMVFHEIDAKNAVSWTTLITGYTHRGDGSGGLRVFRQMLLISS</sequence>
<evidence type="ECO:0008006" key="4">
    <source>
        <dbReference type="Google" id="ProtNLM"/>
    </source>
</evidence>
<dbReference type="EMBL" id="JAXUIC010000003">
    <property type="protein sequence ID" value="KAK4595490.1"/>
    <property type="molecule type" value="Genomic_DNA"/>
</dbReference>
<dbReference type="GO" id="GO:0003723">
    <property type="term" value="F:RNA binding"/>
    <property type="evidence" value="ECO:0007669"/>
    <property type="project" value="InterPro"/>
</dbReference>
<dbReference type="InterPro" id="IPR011990">
    <property type="entry name" value="TPR-like_helical_dom_sf"/>
</dbReference>
<dbReference type="GO" id="GO:0009451">
    <property type="term" value="P:RNA modification"/>
    <property type="evidence" value="ECO:0007669"/>
    <property type="project" value="InterPro"/>
</dbReference>
<evidence type="ECO:0000313" key="3">
    <source>
        <dbReference type="Proteomes" id="UP001324115"/>
    </source>
</evidence>
<accession>A0AAN7FST9</accession>
<dbReference type="NCBIfam" id="TIGR00756">
    <property type="entry name" value="PPR"/>
    <property type="match status" value="1"/>
</dbReference>
<name>A0AAN7FST9_QUERU</name>
<gene>
    <name evidence="2" type="ORF">RGQ29_013813</name>
</gene>
<dbReference type="Proteomes" id="UP001324115">
    <property type="component" value="Unassembled WGS sequence"/>
</dbReference>
<evidence type="ECO:0000313" key="2">
    <source>
        <dbReference type="EMBL" id="KAK4595490.1"/>
    </source>
</evidence>
<keyword evidence="1" id="KW-0677">Repeat</keyword>
<dbReference type="InterPro" id="IPR046960">
    <property type="entry name" value="PPR_At4g14850-like_plant"/>
</dbReference>
<reference evidence="2 3" key="1">
    <citation type="journal article" date="2023" name="G3 (Bethesda)">
        <title>A haplotype-resolved chromosome-scale genome for Quercus rubra L. provides insights into the genetics of adaptive traits for red oak species.</title>
        <authorList>
            <person name="Kapoor B."/>
            <person name="Jenkins J."/>
            <person name="Schmutz J."/>
            <person name="Zhebentyayeva T."/>
            <person name="Kuelheim C."/>
            <person name="Coggeshall M."/>
            <person name="Heim C."/>
            <person name="Lasky J.R."/>
            <person name="Leites L."/>
            <person name="Islam-Faridi N."/>
            <person name="Romero-Severson J."/>
            <person name="DeLeo V.L."/>
            <person name="Lucas S.M."/>
            <person name="Lazic D."/>
            <person name="Gailing O."/>
            <person name="Carlson J."/>
            <person name="Staton M."/>
        </authorList>
    </citation>
    <scope>NUCLEOTIDE SEQUENCE [LARGE SCALE GENOMIC DNA]</scope>
    <source>
        <strain evidence="2">Pseudo-F2</strain>
    </source>
</reference>
<evidence type="ECO:0000256" key="1">
    <source>
        <dbReference type="ARBA" id="ARBA00022737"/>
    </source>
</evidence>
<dbReference type="InterPro" id="IPR002885">
    <property type="entry name" value="PPR_rpt"/>
</dbReference>
<dbReference type="Gene3D" id="1.25.40.10">
    <property type="entry name" value="Tetratricopeptide repeat domain"/>
    <property type="match status" value="1"/>
</dbReference>
<comment type="caution">
    <text evidence="2">The sequence shown here is derived from an EMBL/GenBank/DDBJ whole genome shotgun (WGS) entry which is preliminary data.</text>
</comment>
<dbReference type="Pfam" id="PF01535">
    <property type="entry name" value="PPR"/>
    <property type="match status" value="2"/>
</dbReference>
<dbReference type="PANTHER" id="PTHR47926">
    <property type="entry name" value="PENTATRICOPEPTIDE REPEAT-CONTAINING PROTEIN"/>
    <property type="match status" value="1"/>
</dbReference>
<keyword evidence="3" id="KW-1185">Reference proteome</keyword>
<dbReference type="AlphaFoldDB" id="A0AAN7FST9"/>